<reference evidence="1 2" key="1">
    <citation type="submission" date="2020-08" db="EMBL/GenBank/DDBJ databases">
        <title>Genomic Encyclopedia of Type Strains, Phase IV (KMG-IV): sequencing the most valuable type-strain genomes for metagenomic binning, comparative biology and taxonomic classification.</title>
        <authorList>
            <person name="Goeker M."/>
        </authorList>
    </citation>
    <scope>NUCLEOTIDE SEQUENCE [LARGE SCALE GENOMIC DNA]</scope>
    <source>
        <strain evidence="1 2">DSM 27026</strain>
    </source>
</reference>
<name>A0A840VA74_9PROT</name>
<dbReference type="EMBL" id="JACHFJ010000002">
    <property type="protein sequence ID" value="MBB5372464.1"/>
    <property type="molecule type" value="Genomic_DNA"/>
</dbReference>
<protein>
    <submittedName>
        <fullName evidence="1">Uncharacterized protein</fullName>
    </submittedName>
</protein>
<proteinExistence type="predicted"/>
<sequence>MDKYEKLISEINDALAERFFTDEPLSMIDLHRRRDLLRRLAKIDIYQPSPPPSAQA</sequence>
<dbReference type="RefSeq" id="WP_183265488.1">
    <property type="nucleotide sequence ID" value="NZ_JACHFJ010000002.1"/>
</dbReference>
<evidence type="ECO:0000313" key="2">
    <source>
        <dbReference type="Proteomes" id="UP000553706"/>
    </source>
</evidence>
<dbReference type="Proteomes" id="UP000553706">
    <property type="component" value="Unassembled WGS sequence"/>
</dbReference>
<evidence type="ECO:0000313" key="1">
    <source>
        <dbReference type="EMBL" id="MBB5372464.1"/>
    </source>
</evidence>
<organism evidence="1 2">
    <name type="scientific">Acidocella aromatica</name>
    <dbReference type="NCBI Taxonomy" id="1303579"/>
    <lineage>
        <taxon>Bacteria</taxon>
        <taxon>Pseudomonadati</taxon>
        <taxon>Pseudomonadota</taxon>
        <taxon>Alphaproteobacteria</taxon>
        <taxon>Acetobacterales</taxon>
        <taxon>Acidocellaceae</taxon>
        <taxon>Acidocella</taxon>
    </lineage>
</organism>
<dbReference type="AlphaFoldDB" id="A0A840VA74"/>
<comment type="caution">
    <text evidence="1">The sequence shown here is derived from an EMBL/GenBank/DDBJ whole genome shotgun (WGS) entry which is preliminary data.</text>
</comment>
<keyword evidence="2" id="KW-1185">Reference proteome</keyword>
<gene>
    <name evidence="1" type="ORF">HNP71_000702</name>
</gene>
<accession>A0A840VA74</accession>